<reference evidence="6 7" key="1">
    <citation type="submission" date="2017-07" db="EMBL/GenBank/DDBJ databases">
        <title>Amycolatopsis thailandensis Genome sequencing and assembly.</title>
        <authorList>
            <person name="Kaur N."/>
            <person name="Mayilraj S."/>
        </authorList>
    </citation>
    <scope>NUCLEOTIDE SEQUENCE [LARGE SCALE GENOMIC DNA]</scope>
    <source>
        <strain evidence="6 7">JCM 16380</strain>
    </source>
</reference>
<accession>A0A229RYX9</accession>
<name>A0A229RYX9_9PSEU</name>
<dbReference type="RefSeq" id="WP_093936266.1">
    <property type="nucleotide sequence ID" value="NZ_NMQT01000091.1"/>
</dbReference>
<keyword evidence="4" id="KW-0143">Chaperone</keyword>
<organism evidence="6 7">
    <name type="scientific">Amycolatopsis thailandensis</name>
    <dbReference type="NCBI Taxonomy" id="589330"/>
    <lineage>
        <taxon>Bacteria</taxon>
        <taxon>Bacillati</taxon>
        <taxon>Actinomycetota</taxon>
        <taxon>Actinomycetes</taxon>
        <taxon>Pseudonocardiales</taxon>
        <taxon>Pseudonocardiaceae</taxon>
        <taxon>Amycolatopsis</taxon>
    </lineage>
</organism>
<dbReference type="AlphaFoldDB" id="A0A229RYX9"/>
<evidence type="ECO:0000313" key="6">
    <source>
        <dbReference type="EMBL" id="OXM51735.1"/>
    </source>
</evidence>
<comment type="similarity">
    <text evidence="2">Belongs to the EspG family.</text>
</comment>
<evidence type="ECO:0008006" key="8">
    <source>
        <dbReference type="Google" id="ProtNLM"/>
    </source>
</evidence>
<dbReference type="EMBL" id="NMQT01000091">
    <property type="protein sequence ID" value="OXM51735.1"/>
    <property type="molecule type" value="Genomic_DNA"/>
</dbReference>
<dbReference type="Proteomes" id="UP000215223">
    <property type="component" value="Unassembled WGS sequence"/>
</dbReference>
<evidence type="ECO:0000256" key="4">
    <source>
        <dbReference type="ARBA" id="ARBA00023186"/>
    </source>
</evidence>
<comment type="caution">
    <text evidence="6">The sequence shown here is derived from an EMBL/GenBank/DDBJ whole genome shotgun (WGS) entry which is preliminary data.</text>
</comment>
<feature type="region of interest" description="Disordered" evidence="5">
    <location>
        <begin position="162"/>
        <end position="185"/>
    </location>
</feature>
<evidence type="ECO:0000313" key="7">
    <source>
        <dbReference type="Proteomes" id="UP000215223"/>
    </source>
</evidence>
<comment type="subcellular location">
    <subcellularLocation>
        <location evidence="1">Cytoplasm</location>
    </subcellularLocation>
</comment>
<proteinExistence type="inferred from homology"/>
<evidence type="ECO:0000256" key="5">
    <source>
        <dbReference type="SAM" id="MobiDB-lite"/>
    </source>
</evidence>
<protein>
    <recommendedName>
        <fullName evidence="8">ESX secretion-associated protein EspG</fullName>
    </recommendedName>
</protein>
<keyword evidence="3" id="KW-0963">Cytoplasm</keyword>
<evidence type="ECO:0000256" key="3">
    <source>
        <dbReference type="ARBA" id="ARBA00022490"/>
    </source>
</evidence>
<dbReference type="InterPro" id="IPR025734">
    <property type="entry name" value="EspG"/>
</dbReference>
<keyword evidence="7" id="KW-1185">Reference proteome</keyword>
<gene>
    <name evidence="6" type="ORF">CFP71_24370</name>
</gene>
<dbReference type="OrthoDB" id="3612957at2"/>
<dbReference type="Pfam" id="PF14011">
    <property type="entry name" value="ESX-1_EspG"/>
    <property type="match status" value="1"/>
</dbReference>
<sequence length="263" mass="28604">MALIDAPLVLPKLALLTVWQWHANDLGDLHPVLGTNGAYYMPEGATERIEAGTWELLGQHRLARGQRVNPLLLDTLRVLGSADREFYGWTAYPSTSDRAGDGGGFFTGARDRDAVRVLVDDDAVILQPLPDHRYLAADLVEVLPPVESAEIRDLAVPRTPPARPVTVAAGRSPLAHPGPEPGDPDRDLITDLMHAPRDATHQLYTAVTGPRGRSRSVPITAVDLSEHGRVITYTNIDEDGTDYLHLAGSGGLVWLLENTNRTL</sequence>
<evidence type="ECO:0000256" key="2">
    <source>
        <dbReference type="ARBA" id="ARBA00006411"/>
    </source>
</evidence>
<evidence type="ECO:0000256" key="1">
    <source>
        <dbReference type="ARBA" id="ARBA00004496"/>
    </source>
</evidence>